<comment type="caution">
    <text evidence="2">The sequence shown here is derived from an EMBL/GenBank/DDBJ whole genome shotgun (WGS) entry which is preliminary data.</text>
</comment>
<gene>
    <name evidence="2" type="ORF">JBF12_00885</name>
</gene>
<evidence type="ECO:0000313" key="2">
    <source>
        <dbReference type="EMBL" id="MBI0311612.1"/>
    </source>
</evidence>
<reference evidence="2 3" key="1">
    <citation type="submission" date="2020-12" db="EMBL/GenBank/DDBJ databases">
        <authorList>
            <person name="Kusuma A.B."/>
            <person name="Nouioui I."/>
            <person name="Goodfellow M."/>
        </authorList>
    </citation>
    <scope>NUCLEOTIDE SEQUENCE [LARGE SCALE GENOMIC DNA]</scope>
    <source>
        <strain evidence="2 3">DSM 41764</strain>
    </source>
</reference>
<organism evidence="2 3">
    <name type="scientific">Streptomyces javensis</name>
    <dbReference type="NCBI Taxonomy" id="114698"/>
    <lineage>
        <taxon>Bacteria</taxon>
        <taxon>Bacillati</taxon>
        <taxon>Actinomycetota</taxon>
        <taxon>Actinomycetes</taxon>
        <taxon>Kitasatosporales</taxon>
        <taxon>Streptomycetaceae</taxon>
        <taxon>Streptomyces</taxon>
        <taxon>Streptomyces violaceusniger group</taxon>
    </lineage>
</organism>
<name>A0ABS0R2L7_9ACTN</name>
<proteinExistence type="predicted"/>
<evidence type="ECO:0000256" key="1">
    <source>
        <dbReference type="SAM" id="MobiDB-lite"/>
    </source>
</evidence>
<accession>A0ABS0R2L7</accession>
<dbReference type="EMBL" id="JAEEAQ010000005">
    <property type="protein sequence ID" value="MBI0311612.1"/>
    <property type="molecule type" value="Genomic_DNA"/>
</dbReference>
<feature type="region of interest" description="Disordered" evidence="1">
    <location>
        <begin position="169"/>
        <end position="193"/>
    </location>
</feature>
<dbReference type="RefSeq" id="WP_198274900.1">
    <property type="nucleotide sequence ID" value="NZ_BAAAIF010000018.1"/>
</dbReference>
<keyword evidence="3" id="KW-1185">Reference proteome</keyword>
<evidence type="ECO:0000313" key="3">
    <source>
        <dbReference type="Proteomes" id="UP000638849"/>
    </source>
</evidence>
<dbReference type="Proteomes" id="UP000638849">
    <property type="component" value="Unassembled WGS sequence"/>
</dbReference>
<sequence length="226" mass="24955">MAKLELGVVGPAQSDDLYHFTGRNGSRPTWVPEDIQRMTPQERLECILKEERLRAFAPFGTTRACVCFSESPPDHLEHLISMGRFSPWGVVSGRAGLLGLGGGAVAYVPDDVFDRFKARGLEHWAVRTGSDSAWMHEREWRLPLTKDAVRISSVRAILVGDPNWRPSPVETGEWIDRSTGEPAPGPDGSPRVEQVKGLPRLWRESAIWVWDAGSGAVVKHPPGALC</sequence>
<protein>
    <submittedName>
        <fullName evidence="2">Uncharacterized protein</fullName>
    </submittedName>
</protein>